<dbReference type="EMBL" id="OX458335">
    <property type="protein sequence ID" value="CAI8854262.1"/>
    <property type="molecule type" value="Genomic_DNA"/>
</dbReference>
<name>A0AAV1BJF6_PSEUB</name>
<dbReference type="Proteomes" id="UP001177000">
    <property type="component" value="Chromosome"/>
</dbReference>
<reference evidence="1" key="1">
    <citation type="submission" date="2023-03" db="EMBL/GenBank/DDBJ databases">
        <authorList>
            <person name="Pothier F. J."/>
        </authorList>
    </citation>
    <scope>NUCLEOTIDE SEQUENCE</scope>
    <source>
        <strain evidence="1">DAPP-PG 215</strain>
    </source>
</reference>
<accession>A0AAV1BJF6</accession>
<gene>
    <name evidence="1" type="ORF">DAPPPG215_13000</name>
</gene>
<protein>
    <submittedName>
        <fullName evidence="1">Uncharacterized protein</fullName>
    </submittedName>
</protein>
<proteinExistence type="predicted"/>
<sequence>MAYKPPIITSEAPTNVHAKYDKGPGEPYRCSYPTTQANEFAQNHPCKAQRHQWKHCVKRVHLRKAQKSQSKGEKDYVGHSQECPGNLKSGFCAPYRSPETAMTGGIPHRKNHEYPIAHHDHLRDRKVFDQHLGDPVLRCKGEH</sequence>
<evidence type="ECO:0000313" key="1">
    <source>
        <dbReference type="EMBL" id="CAI8854262.1"/>
    </source>
</evidence>
<evidence type="ECO:0000313" key="2">
    <source>
        <dbReference type="Proteomes" id="UP001177000"/>
    </source>
</evidence>
<organism evidence="1 2">
    <name type="scientific">Pseudomonas syringae pv. tomato</name>
    <dbReference type="NCBI Taxonomy" id="323"/>
    <lineage>
        <taxon>Bacteria</taxon>
        <taxon>Pseudomonadati</taxon>
        <taxon>Pseudomonadota</taxon>
        <taxon>Gammaproteobacteria</taxon>
        <taxon>Pseudomonadales</taxon>
        <taxon>Pseudomonadaceae</taxon>
        <taxon>Pseudomonas</taxon>
    </lineage>
</organism>
<dbReference type="AlphaFoldDB" id="A0AAV1BJF6"/>